<dbReference type="STRING" id="551115.Aazo_0951"/>
<dbReference type="NCBIfam" id="NF045647">
    <property type="entry name" value="alr0857_fam"/>
    <property type="match status" value="1"/>
</dbReference>
<proteinExistence type="predicted"/>
<sequence length="79" mass="9074">MLKLIYTENCFYLEHLALSLEEWVEQRVILALRVGQILDFEPSTASFLLPVELPGLERLKAEVQQHDAEVMELSVCDAE</sequence>
<organism evidence="1 2">
    <name type="scientific">Nostoc azollae (strain 0708)</name>
    <name type="common">Anabaena azollae (strain 0708)</name>
    <dbReference type="NCBI Taxonomy" id="551115"/>
    <lineage>
        <taxon>Bacteria</taxon>
        <taxon>Bacillati</taxon>
        <taxon>Cyanobacteriota</taxon>
        <taxon>Cyanophyceae</taxon>
        <taxon>Nostocales</taxon>
        <taxon>Nostocaceae</taxon>
        <taxon>Trichormus</taxon>
    </lineage>
</organism>
<evidence type="ECO:0000313" key="2">
    <source>
        <dbReference type="Proteomes" id="UP000001511"/>
    </source>
</evidence>
<keyword evidence="2" id="KW-1185">Reference proteome</keyword>
<evidence type="ECO:0000313" key="1">
    <source>
        <dbReference type="EMBL" id="ADI63344.1"/>
    </source>
</evidence>
<dbReference type="HOGENOM" id="CLU_2602509_0_0_3"/>
<dbReference type="InterPro" id="IPR054664">
    <property type="entry name" value="Alr0857-like"/>
</dbReference>
<name>D7E266_NOSA0</name>
<dbReference type="KEGG" id="naz:Aazo_0951"/>
<reference evidence="1 2" key="1">
    <citation type="journal article" date="2010" name="PLoS ONE">
        <title>Genome erosion in a nitrogen-fixing vertically transmitted endosymbiotic multicellular cyanobacterium.</title>
        <authorList>
            <person name="Ran L."/>
            <person name="Larsson J."/>
            <person name="Vigil-Stenman T."/>
            <person name="Nylander J.A."/>
            <person name="Ininbergs K."/>
            <person name="Zheng W.W."/>
            <person name="Lapidus A."/>
            <person name="Lowry S."/>
            <person name="Haselkorn R."/>
            <person name="Bergman B."/>
        </authorList>
    </citation>
    <scope>NUCLEOTIDE SEQUENCE [LARGE SCALE GENOMIC DNA]</scope>
    <source>
        <strain evidence="1 2">0708</strain>
    </source>
</reference>
<dbReference type="Proteomes" id="UP000001511">
    <property type="component" value="Chromosome"/>
</dbReference>
<dbReference type="AlphaFoldDB" id="D7E266"/>
<dbReference type="eggNOG" id="ENOG5032S84">
    <property type="taxonomic scope" value="Bacteria"/>
</dbReference>
<accession>D7E266</accession>
<dbReference type="EMBL" id="CP002059">
    <property type="protein sequence ID" value="ADI63344.1"/>
    <property type="molecule type" value="Genomic_DNA"/>
</dbReference>
<protein>
    <submittedName>
        <fullName evidence="1">Uncharacterized protein</fullName>
    </submittedName>
</protein>
<gene>
    <name evidence="1" type="ordered locus">Aazo_0951</name>
</gene>